<proteinExistence type="predicted"/>
<dbReference type="AlphaFoldDB" id="A0A0F9R5Y9"/>
<evidence type="ECO:0000259" key="1">
    <source>
        <dbReference type="Pfam" id="PF04233"/>
    </source>
</evidence>
<dbReference type="InterPro" id="IPR006528">
    <property type="entry name" value="Phage_head_morphogenesis_dom"/>
</dbReference>
<comment type="caution">
    <text evidence="2">The sequence shown here is derived from an EMBL/GenBank/DDBJ whole genome shotgun (WGS) entry which is preliminary data.</text>
</comment>
<name>A0A0F9R5Y9_9ZZZZ</name>
<protein>
    <recommendedName>
        <fullName evidence="1">Phage head morphogenesis domain-containing protein</fullName>
    </recommendedName>
</protein>
<accession>A0A0F9R5Y9</accession>
<dbReference type="EMBL" id="LAZR01003989">
    <property type="protein sequence ID" value="KKN12823.1"/>
    <property type="molecule type" value="Genomic_DNA"/>
</dbReference>
<feature type="domain" description="Phage head morphogenesis" evidence="1">
    <location>
        <begin position="99"/>
        <end position="241"/>
    </location>
</feature>
<gene>
    <name evidence="2" type="ORF">LCGC14_1012580</name>
</gene>
<evidence type="ECO:0000313" key="2">
    <source>
        <dbReference type="EMBL" id="KKN12823.1"/>
    </source>
</evidence>
<organism evidence="2">
    <name type="scientific">marine sediment metagenome</name>
    <dbReference type="NCBI Taxonomy" id="412755"/>
    <lineage>
        <taxon>unclassified sequences</taxon>
        <taxon>metagenomes</taxon>
        <taxon>ecological metagenomes</taxon>
    </lineage>
</organism>
<sequence>MASNPPGVGPAKLTLDEMLSILATADITVDMYQTVRDYHNFALLMIDKSLVVAEEQYAALTAAVNPKATATARAHHLNEARIQAETLAKNLTQTELKGVGETIAKGLEEGLGPKQIAARLNDVSGLDSVSAKSVENFREKLVTQGMEPAEVEKRVAAYRKKKLRERKKRIARTEAANATAIARESEAVGRGAQFKVWNTSNDKLVSDECISNAIAGAIPISATFPGGVTRPTQHPNCRCNLSYFTSEKVAGKQGVKATAKGEKLAADKEQAKAA</sequence>
<reference evidence="2" key="1">
    <citation type="journal article" date="2015" name="Nature">
        <title>Complex archaea that bridge the gap between prokaryotes and eukaryotes.</title>
        <authorList>
            <person name="Spang A."/>
            <person name="Saw J.H."/>
            <person name="Jorgensen S.L."/>
            <person name="Zaremba-Niedzwiedzka K."/>
            <person name="Martijn J."/>
            <person name="Lind A.E."/>
            <person name="van Eijk R."/>
            <person name="Schleper C."/>
            <person name="Guy L."/>
            <person name="Ettema T.J."/>
        </authorList>
    </citation>
    <scope>NUCLEOTIDE SEQUENCE</scope>
</reference>
<dbReference type="Pfam" id="PF04233">
    <property type="entry name" value="Phage_Mu_F"/>
    <property type="match status" value="1"/>
</dbReference>